<comment type="similarity">
    <text evidence="1">Belongs to the GMC oxidoreductase family.</text>
</comment>
<dbReference type="RefSeq" id="WP_377773232.1">
    <property type="nucleotide sequence ID" value="NZ_JBHUOQ010000001.1"/>
</dbReference>
<feature type="domain" description="Glucose-methanol-choline oxidoreductase N-terminal" evidence="5">
    <location>
        <begin position="219"/>
        <end position="333"/>
    </location>
</feature>
<feature type="domain" description="Glucose-methanol-choline oxidoreductase C-terminal" evidence="6">
    <location>
        <begin position="427"/>
        <end position="551"/>
    </location>
</feature>
<sequence length="572" mass="63828">MATELDRKEVVVVGMGWAGSIVAAELAKAGKNVIGLERGAERKTEDFLLAHDEYKYVIGQELMQDLSKESMTFRSNPDEEALPMRQFGAYLIGTDVGGGGVHWNGDTWRYLPYDFEIKSQTDEKYGEDKISDDYLIQDWGITYDEMEPYYEKYELTSGVSGEQNPLAPERNIPFPTPPMLMTPLLQRFTDACENVGLHPFRLPSSNLSEEYTNPDGQTIAACQYCGFCERFGCEWGAKASPITTTIPAAKEHDNFELRTFANVVEITKEDDEVTGVTFVDTRSHEEFFQPADVVVVTSHTTNNTKLLLHSDLGTPYDPETGEGTVGKNYTHHITPEVYGFFDWEYNASMGAGSLGVSVDDYNGDHFDHSDLDFIHGGSITMKQLGKRPIAENAVPEGVKNWGAEFKTESLKAYNTSVAATSQCITLPHRNNYLSLDPEYTDDYGRPLLRVTYDFTDHDRAAHEFMTDRIQEIIEEMGAVSLNRGTLDEHFDIYKPLNDHILGGTIVGADPETSVLNNYCQMWDEDNVFVIGGSSLPHNGGYNPTCTVGAFAYRAAEGIEMYLDDNGPLIDAE</sequence>
<keyword evidence="2" id="KW-0285">Flavoprotein</keyword>
<keyword evidence="3" id="KW-0274">FAD</keyword>
<proteinExistence type="inferred from homology"/>
<keyword evidence="8" id="KW-1185">Reference proteome</keyword>
<name>A0ABW5WYR5_9STAP</name>
<evidence type="ECO:0000256" key="3">
    <source>
        <dbReference type="ARBA" id="ARBA00022827"/>
    </source>
</evidence>
<dbReference type="InterPro" id="IPR007867">
    <property type="entry name" value="GMC_OxRtase_C"/>
</dbReference>
<dbReference type="InterPro" id="IPR036188">
    <property type="entry name" value="FAD/NAD-bd_sf"/>
</dbReference>
<dbReference type="SUPFAM" id="SSF54373">
    <property type="entry name" value="FAD-linked reductases, C-terminal domain"/>
    <property type="match status" value="1"/>
</dbReference>
<evidence type="ECO:0000256" key="2">
    <source>
        <dbReference type="ARBA" id="ARBA00022630"/>
    </source>
</evidence>
<evidence type="ECO:0000313" key="7">
    <source>
        <dbReference type="EMBL" id="MFD2830368.1"/>
    </source>
</evidence>
<evidence type="ECO:0000259" key="5">
    <source>
        <dbReference type="Pfam" id="PF00732"/>
    </source>
</evidence>
<dbReference type="Proteomes" id="UP001597519">
    <property type="component" value="Unassembled WGS sequence"/>
</dbReference>
<evidence type="ECO:0000313" key="8">
    <source>
        <dbReference type="Proteomes" id="UP001597519"/>
    </source>
</evidence>
<protein>
    <submittedName>
        <fullName evidence="7">GMC family oxidoreductase</fullName>
    </submittedName>
</protein>
<gene>
    <name evidence="7" type="ORF">ACFSX4_07770</name>
</gene>
<dbReference type="Pfam" id="PF00732">
    <property type="entry name" value="GMC_oxred_N"/>
    <property type="match status" value="1"/>
</dbReference>
<dbReference type="Gene3D" id="3.50.50.60">
    <property type="entry name" value="FAD/NAD(P)-binding domain"/>
    <property type="match status" value="2"/>
</dbReference>
<dbReference type="PANTHER" id="PTHR46056">
    <property type="entry name" value="LONG-CHAIN-ALCOHOL OXIDASE"/>
    <property type="match status" value="1"/>
</dbReference>
<dbReference type="SUPFAM" id="SSF51905">
    <property type="entry name" value="FAD/NAD(P)-binding domain"/>
    <property type="match status" value="1"/>
</dbReference>
<dbReference type="PANTHER" id="PTHR46056:SF12">
    <property type="entry name" value="LONG-CHAIN-ALCOHOL OXIDASE"/>
    <property type="match status" value="1"/>
</dbReference>
<evidence type="ECO:0000259" key="6">
    <source>
        <dbReference type="Pfam" id="PF05199"/>
    </source>
</evidence>
<dbReference type="Pfam" id="PF05199">
    <property type="entry name" value="GMC_oxred_C"/>
    <property type="match status" value="1"/>
</dbReference>
<reference evidence="8" key="1">
    <citation type="journal article" date="2019" name="Int. J. Syst. Evol. Microbiol.">
        <title>The Global Catalogue of Microorganisms (GCM) 10K type strain sequencing project: providing services to taxonomists for standard genome sequencing and annotation.</title>
        <authorList>
            <consortium name="The Broad Institute Genomics Platform"/>
            <consortium name="The Broad Institute Genome Sequencing Center for Infectious Disease"/>
            <person name="Wu L."/>
            <person name="Ma J."/>
        </authorList>
    </citation>
    <scope>NUCLEOTIDE SEQUENCE [LARGE SCALE GENOMIC DNA]</scope>
    <source>
        <strain evidence="8">KCTC 33575</strain>
    </source>
</reference>
<evidence type="ECO:0000256" key="4">
    <source>
        <dbReference type="ARBA" id="ARBA00023002"/>
    </source>
</evidence>
<organism evidence="7 8">
    <name type="scientific">Corticicoccus populi</name>
    <dbReference type="NCBI Taxonomy" id="1812821"/>
    <lineage>
        <taxon>Bacteria</taxon>
        <taxon>Bacillati</taxon>
        <taxon>Bacillota</taxon>
        <taxon>Bacilli</taxon>
        <taxon>Bacillales</taxon>
        <taxon>Staphylococcaceae</taxon>
        <taxon>Corticicoccus</taxon>
    </lineage>
</organism>
<dbReference type="EMBL" id="JBHUOQ010000001">
    <property type="protein sequence ID" value="MFD2830368.1"/>
    <property type="molecule type" value="Genomic_DNA"/>
</dbReference>
<keyword evidence="4" id="KW-0560">Oxidoreductase</keyword>
<evidence type="ECO:0000256" key="1">
    <source>
        <dbReference type="ARBA" id="ARBA00010790"/>
    </source>
</evidence>
<accession>A0ABW5WYR5</accession>
<comment type="caution">
    <text evidence="7">The sequence shown here is derived from an EMBL/GenBank/DDBJ whole genome shotgun (WGS) entry which is preliminary data.</text>
</comment>
<dbReference type="InterPro" id="IPR000172">
    <property type="entry name" value="GMC_OxRdtase_N"/>
</dbReference>